<name>A0A9W6WBE3_9ACTN</name>
<comment type="caution">
    <text evidence="6">The sequence shown here is derived from an EMBL/GenBank/DDBJ whole genome shotgun (WGS) entry which is preliminary data.</text>
</comment>
<dbReference type="SUPFAM" id="SSF48498">
    <property type="entry name" value="Tetracyclin repressor-like, C-terminal domain"/>
    <property type="match status" value="1"/>
</dbReference>
<dbReference type="InterPro" id="IPR025996">
    <property type="entry name" value="MT1864/Rv1816-like_C"/>
</dbReference>
<keyword evidence="7" id="KW-1185">Reference proteome</keyword>
<evidence type="ECO:0000313" key="7">
    <source>
        <dbReference type="Proteomes" id="UP001165079"/>
    </source>
</evidence>
<evidence type="ECO:0000256" key="1">
    <source>
        <dbReference type="ARBA" id="ARBA00023015"/>
    </source>
</evidence>
<dbReference type="GO" id="GO:0003700">
    <property type="term" value="F:DNA-binding transcription factor activity"/>
    <property type="evidence" value="ECO:0007669"/>
    <property type="project" value="TreeGrafter"/>
</dbReference>
<accession>A0A9W6WBE3</accession>
<gene>
    <name evidence="6" type="ORF">Afil01_53460</name>
</gene>
<dbReference type="RefSeq" id="WP_285665743.1">
    <property type="nucleotide sequence ID" value="NZ_BSTX01000004.1"/>
</dbReference>
<dbReference type="GO" id="GO:0000976">
    <property type="term" value="F:transcription cis-regulatory region binding"/>
    <property type="evidence" value="ECO:0007669"/>
    <property type="project" value="TreeGrafter"/>
</dbReference>
<evidence type="ECO:0000256" key="2">
    <source>
        <dbReference type="ARBA" id="ARBA00023125"/>
    </source>
</evidence>
<dbReference type="EMBL" id="BSTX01000004">
    <property type="protein sequence ID" value="GLZ80539.1"/>
    <property type="molecule type" value="Genomic_DNA"/>
</dbReference>
<sequence>MTAPERPTRRPNARGHGDLLREEIVAAAAAMLAELGDDEAMSLRAVAKALGISPTSVYLHFPDRDALVIAAMTRCHADMSAAVDARLEEAARAEAPGPRQALRVRLKAMAAWALANPGLTKVMHESRTSPAMPFKAAMFERLVDAVHPCTRTDPVAAALDLRSAVLGAVSLRINEPGLPWDALDGQVDRLVNAILG</sequence>
<dbReference type="InterPro" id="IPR001647">
    <property type="entry name" value="HTH_TetR"/>
</dbReference>
<feature type="domain" description="HTH tetR-type" evidence="5">
    <location>
        <begin position="18"/>
        <end position="79"/>
    </location>
</feature>
<dbReference type="Pfam" id="PF13305">
    <property type="entry name" value="TetR_C_33"/>
    <property type="match status" value="1"/>
</dbReference>
<reference evidence="6" key="1">
    <citation type="submission" date="2023-03" db="EMBL/GenBank/DDBJ databases">
        <title>Actinorhabdospora filicis NBRC 111898.</title>
        <authorList>
            <person name="Ichikawa N."/>
            <person name="Sato H."/>
            <person name="Tonouchi N."/>
        </authorList>
    </citation>
    <scope>NUCLEOTIDE SEQUENCE</scope>
    <source>
        <strain evidence="6">NBRC 111898</strain>
    </source>
</reference>
<dbReference type="SUPFAM" id="SSF46689">
    <property type="entry name" value="Homeodomain-like"/>
    <property type="match status" value="1"/>
</dbReference>
<dbReference type="PANTHER" id="PTHR30055">
    <property type="entry name" value="HTH-TYPE TRANSCRIPTIONAL REGULATOR RUTR"/>
    <property type="match status" value="1"/>
</dbReference>
<dbReference type="InterPro" id="IPR050109">
    <property type="entry name" value="HTH-type_TetR-like_transc_reg"/>
</dbReference>
<keyword evidence="3" id="KW-0804">Transcription</keyword>
<keyword evidence="2 4" id="KW-0238">DNA-binding</keyword>
<dbReference type="PROSITE" id="PS50977">
    <property type="entry name" value="HTH_TETR_2"/>
    <property type="match status" value="1"/>
</dbReference>
<dbReference type="PANTHER" id="PTHR30055:SF234">
    <property type="entry name" value="HTH-TYPE TRANSCRIPTIONAL REGULATOR BETI"/>
    <property type="match status" value="1"/>
</dbReference>
<dbReference type="Pfam" id="PF00440">
    <property type="entry name" value="TetR_N"/>
    <property type="match status" value="1"/>
</dbReference>
<evidence type="ECO:0000313" key="6">
    <source>
        <dbReference type="EMBL" id="GLZ80539.1"/>
    </source>
</evidence>
<proteinExistence type="predicted"/>
<evidence type="ECO:0000256" key="4">
    <source>
        <dbReference type="PROSITE-ProRule" id="PRU00335"/>
    </source>
</evidence>
<keyword evidence="1" id="KW-0805">Transcription regulation</keyword>
<feature type="DNA-binding region" description="H-T-H motif" evidence="4">
    <location>
        <begin position="42"/>
        <end position="61"/>
    </location>
</feature>
<evidence type="ECO:0000259" key="5">
    <source>
        <dbReference type="PROSITE" id="PS50977"/>
    </source>
</evidence>
<dbReference type="Gene3D" id="1.10.357.10">
    <property type="entry name" value="Tetracycline Repressor, domain 2"/>
    <property type="match status" value="1"/>
</dbReference>
<dbReference type="AlphaFoldDB" id="A0A9W6WBE3"/>
<protein>
    <submittedName>
        <fullName evidence="6">TetR family transcriptional regulator</fullName>
    </submittedName>
</protein>
<dbReference type="Proteomes" id="UP001165079">
    <property type="component" value="Unassembled WGS sequence"/>
</dbReference>
<evidence type="ECO:0000256" key="3">
    <source>
        <dbReference type="ARBA" id="ARBA00023163"/>
    </source>
</evidence>
<dbReference type="InterPro" id="IPR009057">
    <property type="entry name" value="Homeodomain-like_sf"/>
</dbReference>
<organism evidence="6 7">
    <name type="scientific">Actinorhabdospora filicis</name>
    <dbReference type="NCBI Taxonomy" id="1785913"/>
    <lineage>
        <taxon>Bacteria</taxon>
        <taxon>Bacillati</taxon>
        <taxon>Actinomycetota</taxon>
        <taxon>Actinomycetes</taxon>
        <taxon>Micromonosporales</taxon>
        <taxon>Micromonosporaceae</taxon>
        <taxon>Actinorhabdospora</taxon>
    </lineage>
</organism>
<dbReference type="InterPro" id="IPR036271">
    <property type="entry name" value="Tet_transcr_reg_TetR-rel_C_sf"/>
</dbReference>